<evidence type="ECO:0000256" key="13">
    <source>
        <dbReference type="ARBA" id="ARBA00047816"/>
    </source>
</evidence>
<dbReference type="Pfam" id="PF02790">
    <property type="entry name" value="COX2_TM"/>
    <property type="match status" value="1"/>
</dbReference>
<evidence type="ECO:0000256" key="6">
    <source>
        <dbReference type="ARBA" id="ARBA00022723"/>
    </source>
</evidence>
<feature type="transmembrane region" description="Helical" evidence="16">
    <location>
        <begin position="91"/>
        <end position="113"/>
    </location>
</feature>
<evidence type="ECO:0000256" key="17">
    <source>
        <dbReference type="SAM" id="SignalP"/>
    </source>
</evidence>
<evidence type="ECO:0000256" key="15">
    <source>
        <dbReference type="RuleBase" id="RU004024"/>
    </source>
</evidence>
<keyword evidence="21" id="KW-1185">Reference proteome</keyword>
<dbReference type="InterPro" id="IPR014222">
    <property type="entry name" value="Cyt_c_oxidase_su2"/>
</dbReference>
<dbReference type="GO" id="GO:0005886">
    <property type="term" value="C:plasma membrane"/>
    <property type="evidence" value="ECO:0007669"/>
    <property type="project" value="UniProtKB-SubCell"/>
</dbReference>
<dbReference type="PRINTS" id="PR01166">
    <property type="entry name" value="CYCOXIDASEII"/>
</dbReference>
<evidence type="ECO:0000256" key="11">
    <source>
        <dbReference type="ARBA" id="ARBA00023136"/>
    </source>
</evidence>
<comment type="function">
    <text evidence="12 15">Subunits I and II form the functional core of the enzyme complex. Electrons originating in cytochrome c are transferred via heme a and Cu(A) to the binuclear center formed by heme a3 and Cu(B).</text>
</comment>
<evidence type="ECO:0000313" key="21">
    <source>
        <dbReference type="Proteomes" id="UP000433788"/>
    </source>
</evidence>
<dbReference type="PANTHER" id="PTHR22888:SF9">
    <property type="entry name" value="CYTOCHROME C OXIDASE SUBUNIT 2"/>
    <property type="match status" value="1"/>
</dbReference>
<dbReference type="SUPFAM" id="SSF49503">
    <property type="entry name" value="Cupredoxins"/>
    <property type="match status" value="1"/>
</dbReference>
<dbReference type="GO" id="GO:0016491">
    <property type="term" value="F:oxidoreductase activity"/>
    <property type="evidence" value="ECO:0007669"/>
    <property type="project" value="UniProtKB-KW"/>
</dbReference>
<comment type="cofactor">
    <cofactor evidence="15">
        <name>Cu cation</name>
        <dbReference type="ChEBI" id="CHEBI:23378"/>
    </cofactor>
    <text evidence="15">Binds a copper A center.</text>
</comment>
<evidence type="ECO:0000259" key="19">
    <source>
        <dbReference type="Pfam" id="PF02790"/>
    </source>
</evidence>
<keyword evidence="3 14" id="KW-0813">Transport</keyword>
<feature type="domain" description="Cytochrome oxidase subunit II transmembrane region profile" evidence="19">
    <location>
        <begin position="30"/>
        <end position="109"/>
    </location>
</feature>
<evidence type="ECO:0000259" key="18">
    <source>
        <dbReference type="Pfam" id="PF00116"/>
    </source>
</evidence>
<feature type="transmembrane region" description="Helical" evidence="16">
    <location>
        <begin position="49"/>
        <end position="70"/>
    </location>
</feature>
<reference evidence="20 21" key="1">
    <citation type="submission" date="2019-11" db="EMBL/GenBank/DDBJ databases">
        <authorList>
            <person name="Zhang X.Y."/>
        </authorList>
    </citation>
    <scope>NUCLEOTIDE SEQUENCE [LARGE SCALE GENOMIC DNA]</scope>
    <source>
        <strain evidence="20 21">C176</strain>
    </source>
</reference>
<evidence type="ECO:0000256" key="16">
    <source>
        <dbReference type="SAM" id="Phobius"/>
    </source>
</evidence>
<comment type="similarity">
    <text evidence="2 14">Belongs to the cytochrome c oxidase subunit 2 family.</text>
</comment>
<keyword evidence="4 14" id="KW-0679">Respiratory chain</keyword>
<dbReference type="InterPro" id="IPR011759">
    <property type="entry name" value="Cyt_c_oxidase_su2_TM_dom"/>
</dbReference>
<dbReference type="GO" id="GO:0004129">
    <property type="term" value="F:cytochrome-c oxidase activity"/>
    <property type="evidence" value="ECO:0007669"/>
    <property type="project" value="UniProtKB-EC"/>
</dbReference>
<keyword evidence="17" id="KW-0732">Signal</keyword>
<dbReference type="InterPro" id="IPR008972">
    <property type="entry name" value="Cupredoxin"/>
</dbReference>
<dbReference type="EC" id="7.1.1.9" evidence="15"/>
<dbReference type="GO" id="GO:0005507">
    <property type="term" value="F:copper ion binding"/>
    <property type="evidence" value="ECO:0007669"/>
    <property type="project" value="InterPro"/>
</dbReference>
<keyword evidence="6 15" id="KW-0479">Metal-binding</keyword>
<feature type="signal peptide" evidence="17">
    <location>
        <begin position="1"/>
        <end position="25"/>
    </location>
</feature>
<dbReference type="GO" id="GO:0042773">
    <property type="term" value="P:ATP synthesis coupled electron transport"/>
    <property type="evidence" value="ECO:0007669"/>
    <property type="project" value="TreeGrafter"/>
</dbReference>
<dbReference type="InterPro" id="IPR002429">
    <property type="entry name" value="CcO_II-like_C"/>
</dbReference>
<evidence type="ECO:0000256" key="4">
    <source>
        <dbReference type="ARBA" id="ARBA00022660"/>
    </source>
</evidence>
<dbReference type="InterPro" id="IPR001505">
    <property type="entry name" value="Copper_CuA"/>
</dbReference>
<evidence type="ECO:0000256" key="8">
    <source>
        <dbReference type="ARBA" id="ARBA00022982"/>
    </source>
</evidence>
<keyword evidence="10 15" id="KW-0186">Copper</keyword>
<dbReference type="SUPFAM" id="SSF81464">
    <property type="entry name" value="Cytochrome c oxidase subunit II-like, transmembrane region"/>
    <property type="match status" value="1"/>
</dbReference>
<dbReference type="Proteomes" id="UP000433788">
    <property type="component" value="Unassembled WGS sequence"/>
</dbReference>
<gene>
    <name evidence="20" type="primary">coxB</name>
    <name evidence="20" type="ORF">GH984_04950</name>
</gene>
<evidence type="ECO:0000256" key="1">
    <source>
        <dbReference type="ARBA" id="ARBA00004141"/>
    </source>
</evidence>
<evidence type="ECO:0000256" key="9">
    <source>
        <dbReference type="ARBA" id="ARBA00022989"/>
    </source>
</evidence>
<dbReference type="PROSITE" id="PS00078">
    <property type="entry name" value="COX2"/>
    <property type="match status" value="1"/>
</dbReference>
<dbReference type="Pfam" id="PF00116">
    <property type="entry name" value="COX2"/>
    <property type="match status" value="1"/>
</dbReference>
<dbReference type="PANTHER" id="PTHR22888">
    <property type="entry name" value="CYTOCHROME C OXIDASE, SUBUNIT II"/>
    <property type="match status" value="1"/>
</dbReference>
<evidence type="ECO:0000313" key="20">
    <source>
        <dbReference type="EMBL" id="MRH78048.1"/>
    </source>
</evidence>
<organism evidence="20 21">
    <name type="scientific">Spiribacter salilacus</name>
    <dbReference type="NCBI Taxonomy" id="2664894"/>
    <lineage>
        <taxon>Bacteria</taxon>
        <taxon>Pseudomonadati</taxon>
        <taxon>Pseudomonadota</taxon>
        <taxon>Gammaproteobacteria</taxon>
        <taxon>Chromatiales</taxon>
        <taxon>Ectothiorhodospiraceae</taxon>
        <taxon>Spiribacter</taxon>
    </lineage>
</organism>
<comment type="subcellular location">
    <subcellularLocation>
        <location evidence="14">Cell membrane</location>
        <topology evidence="14">Multi-pass membrane protein</topology>
    </subcellularLocation>
    <subcellularLocation>
        <location evidence="1">Membrane</location>
        <topology evidence="1">Multi-pass membrane protein</topology>
    </subcellularLocation>
</comment>
<keyword evidence="9 16" id="KW-1133">Transmembrane helix</keyword>
<feature type="domain" description="Cytochrome oxidase subunit II copper A binding" evidence="18">
    <location>
        <begin position="123"/>
        <end position="251"/>
    </location>
</feature>
<comment type="caution">
    <text evidence="20">The sequence shown here is derived from an EMBL/GenBank/DDBJ whole genome shotgun (WGS) entry which is preliminary data.</text>
</comment>
<dbReference type="NCBIfam" id="TIGR02866">
    <property type="entry name" value="CoxB"/>
    <property type="match status" value="1"/>
</dbReference>
<keyword evidence="7" id="KW-1278">Translocase</keyword>
<comment type="catalytic activity">
    <reaction evidence="13 15">
        <text>4 Fe(II)-[cytochrome c] + O2 + 8 H(+)(in) = 4 Fe(III)-[cytochrome c] + 2 H2O + 4 H(+)(out)</text>
        <dbReference type="Rhea" id="RHEA:11436"/>
        <dbReference type="Rhea" id="RHEA-COMP:10350"/>
        <dbReference type="Rhea" id="RHEA-COMP:14399"/>
        <dbReference type="ChEBI" id="CHEBI:15377"/>
        <dbReference type="ChEBI" id="CHEBI:15378"/>
        <dbReference type="ChEBI" id="CHEBI:15379"/>
        <dbReference type="ChEBI" id="CHEBI:29033"/>
        <dbReference type="ChEBI" id="CHEBI:29034"/>
        <dbReference type="EC" id="7.1.1.9"/>
    </reaction>
</comment>
<name>A0A6N7QSC3_9GAMM</name>
<sequence>MRIGKQCQKSVLALALLFMAGPALADLSLLNMTQGVTDMSNQVYGLHMTIFWITVVIGVLVFGAMFYSIIRHRKSRGVKPAKFHHSTAVEIVWTIIPLAILVGMAIPATRVLIDINDTTGSEMTVKVTGYQWFWGYEYIDEDVQFLSRLDVESDRARQLGSGVSPASVPYYLENVDNRLVLPVDTRIRFQITAADVIHSWWVPDFGWKRDAIPGFVNETWTQIDEPGIYRGRCAELCGRDHGFMPIVIEAVEKDEFETWLMAQREGSSADEASDAVASR</sequence>
<keyword evidence="5 14" id="KW-0812">Transmembrane</keyword>
<dbReference type="Gene3D" id="2.60.40.420">
    <property type="entry name" value="Cupredoxins - blue copper proteins"/>
    <property type="match status" value="1"/>
</dbReference>
<evidence type="ECO:0000256" key="12">
    <source>
        <dbReference type="ARBA" id="ARBA00024688"/>
    </source>
</evidence>
<feature type="chain" id="PRO_5027066407" description="Cytochrome c oxidase subunit 2" evidence="17">
    <location>
        <begin position="26"/>
        <end position="279"/>
    </location>
</feature>
<protein>
    <recommendedName>
        <fullName evidence="15">Cytochrome c oxidase subunit 2</fullName>
        <ecNumber evidence="15">7.1.1.9</ecNumber>
    </recommendedName>
</protein>
<accession>A0A6N7QSC3</accession>
<evidence type="ECO:0000256" key="14">
    <source>
        <dbReference type="RuleBase" id="RU000456"/>
    </source>
</evidence>
<dbReference type="InterPro" id="IPR036257">
    <property type="entry name" value="Cyt_c_oxidase_su2_TM_sf"/>
</dbReference>
<dbReference type="InterPro" id="IPR045187">
    <property type="entry name" value="CcO_II"/>
</dbReference>
<dbReference type="EMBL" id="WJPP01000002">
    <property type="protein sequence ID" value="MRH78048.1"/>
    <property type="molecule type" value="Genomic_DNA"/>
</dbReference>
<proteinExistence type="inferred from homology"/>
<dbReference type="AlphaFoldDB" id="A0A6N7QSC3"/>
<evidence type="ECO:0000256" key="5">
    <source>
        <dbReference type="ARBA" id="ARBA00022692"/>
    </source>
</evidence>
<evidence type="ECO:0000256" key="3">
    <source>
        <dbReference type="ARBA" id="ARBA00022448"/>
    </source>
</evidence>
<keyword evidence="8 14" id="KW-0249">Electron transport</keyword>
<evidence type="ECO:0000256" key="10">
    <source>
        <dbReference type="ARBA" id="ARBA00023008"/>
    </source>
</evidence>
<dbReference type="Gene3D" id="1.10.287.90">
    <property type="match status" value="1"/>
</dbReference>
<keyword evidence="20" id="KW-0560">Oxidoreductase</keyword>
<evidence type="ECO:0000256" key="7">
    <source>
        <dbReference type="ARBA" id="ARBA00022967"/>
    </source>
</evidence>
<evidence type="ECO:0000256" key="2">
    <source>
        <dbReference type="ARBA" id="ARBA00007866"/>
    </source>
</evidence>
<keyword evidence="11 16" id="KW-0472">Membrane</keyword>